<reference evidence="1" key="1">
    <citation type="submission" date="2021-01" db="EMBL/GenBank/DDBJ databases">
        <title>Whole genome shotgun sequence of Actinoplanes rishiriensis NBRC 108556.</title>
        <authorList>
            <person name="Komaki H."/>
            <person name="Tamura T."/>
        </authorList>
    </citation>
    <scope>NUCLEOTIDE SEQUENCE</scope>
    <source>
        <strain evidence="1">NBRC 108556</strain>
    </source>
</reference>
<comment type="caution">
    <text evidence="1">The sequence shown here is derived from an EMBL/GenBank/DDBJ whole genome shotgun (WGS) entry which is preliminary data.</text>
</comment>
<keyword evidence="2" id="KW-1185">Reference proteome</keyword>
<organism evidence="1 2">
    <name type="scientific">Paractinoplanes rishiriensis</name>
    <dbReference type="NCBI Taxonomy" id="1050105"/>
    <lineage>
        <taxon>Bacteria</taxon>
        <taxon>Bacillati</taxon>
        <taxon>Actinomycetota</taxon>
        <taxon>Actinomycetes</taxon>
        <taxon>Micromonosporales</taxon>
        <taxon>Micromonosporaceae</taxon>
        <taxon>Paractinoplanes</taxon>
    </lineage>
</organism>
<evidence type="ECO:0008006" key="3">
    <source>
        <dbReference type="Google" id="ProtNLM"/>
    </source>
</evidence>
<dbReference type="RefSeq" id="WP_203787370.1">
    <property type="nucleotide sequence ID" value="NZ_BOMV01000079.1"/>
</dbReference>
<dbReference type="EMBL" id="BOMV01000079">
    <property type="protein sequence ID" value="GIF00055.1"/>
    <property type="molecule type" value="Genomic_DNA"/>
</dbReference>
<name>A0A919K7D4_9ACTN</name>
<dbReference type="AlphaFoldDB" id="A0A919K7D4"/>
<evidence type="ECO:0000313" key="2">
    <source>
        <dbReference type="Proteomes" id="UP000636960"/>
    </source>
</evidence>
<gene>
    <name evidence="1" type="ORF">Ari01nite_75190</name>
</gene>
<sequence length="146" mass="15711">MPEVFSRPDPAGERAARTYQALTHLAARHAETPRLRSRQVHPGMAAPHEVLRLVAGLSGGSIVAAAGEPPVDDDDLVAALTLVPSVRADLDALELQLLEAARRAGMTWQDIAYSLGLNTPQAARQRYERLLSRDAVPAPDPARPAR</sequence>
<accession>A0A919K7D4</accession>
<dbReference type="Proteomes" id="UP000636960">
    <property type="component" value="Unassembled WGS sequence"/>
</dbReference>
<protein>
    <recommendedName>
        <fullName evidence="3">DNA-binding protein</fullName>
    </recommendedName>
</protein>
<evidence type="ECO:0000313" key="1">
    <source>
        <dbReference type="EMBL" id="GIF00055.1"/>
    </source>
</evidence>
<proteinExistence type="predicted"/>